<keyword evidence="2 14" id="KW-0547">Nucleotide-binding</keyword>
<evidence type="ECO:0000256" key="4">
    <source>
        <dbReference type="ARBA" id="ARBA00022801"/>
    </source>
</evidence>
<evidence type="ECO:0000256" key="3">
    <source>
        <dbReference type="ARBA" id="ARBA00022763"/>
    </source>
</evidence>
<keyword evidence="7 14" id="KW-0067">ATP-binding</keyword>
<dbReference type="SUPFAM" id="SSF52540">
    <property type="entry name" value="P-loop containing nucleoside triphosphate hydrolases"/>
    <property type="match status" value="1"/>
</dbReference>
<reference evidence="17 18" key="1">
    <citation type="submission" date="2022-11" db="EMBL/GenBank/DDBJ databases">
        <title>Study of microbial diversity in lake waters.</title>
        <authorList>
            <person name="Zhang J."/>
        </authorList>
    </citation>
    <scope>NUCLEOTIDE SEQUENCE [LARGE SCALE GENOMIC DNA]</scope>
    <source>
        <strain evidence="17 18">DT12</strain>
    </source>
</reference>
<keyword evidence="6" id="KW-0269">Exonuclease</keyword>
<evidence type="ECO:0000313" key="17">
    <source>
        <dbReference type="EMBL" id="MCX7570059.1"/>
    </source>
</evidence>
<evidence type="ECO:0000256" key="8">
    <source>
        <dbReference type="ARBA" id="ARBA00023125"/>
    </source>
</evidence>
<protein>
    <recommendedName>
        <fullName evidence="12">DNA 3'-5' helicase</fullName>
        <ecNumber evidence="12">5.6.2.4</ecNumber>
    </recommendedName>
</protein>
<keyword evidence="3" id="KW-0227">DNA damage</keyword>
<keyword evidence="4 14" id="KW-0378">Hydrolase</keyword>
<evidence type="ECO:0000256" key="7">
    <source>
        <dbReference type="ARBA" id="ARBA00022840"/>
    </source>
</evidence>
<dbReference type="PROSITE" id="PS51198">
    <property type="entry name" value="UVRD_HELICASE_ATP_BIND"/>
    <property type="match status" value="1"/>
</dbReference>
<evidence type="ECO:0000256" key="5">
    <source>
        <dbReference type="ARBA" id="ARBA00022806"/>
    </source>
</evidence>
<proteinExistence type="predicted"/>
<dbReference type="Pfam" id="PF00580">
    <property type="entry name" value="UvrD-helicase"/>
    <property type="match status" value="1"/>
</dbReference>
<evidence type="ECO:0000256" key="10">
    <source>
        <dbReference type="ARBA" id="ARBA00023235"/>
    </source>
</evidence>
<sequence length="1230" mass="137095">MANEKRDVRPTAEQWQAITGLNQHLSVSAGAGAGKTWVLTERYTAMLAGRPLILPPSESADGVSEAEAGVHAPSRPGNIVAITFTKEAAGEMKARVRERLAVWLAEADPAERRRIGLLKEEVERATITTIHGWCSELLREYPLEAGVDPQFAVAEESEARRWLDEAVREVLDEGLDGEEEAVIRLVGEYGYEALVGAVKPFYNGVREQTEDFARMAEETVERLGRLTSRIPEWFDALELRLRNIAQLDLSKKDTSKGSAKRAAQLQVQWPSISERLHGWRQSGFLYEEEIGAWLAGLPDGWGVLIKELKEDVPPLKEAAVELARCLVPPGMVTAVRDVCALLERVHAAYGQRKRAEGALDFTDLQNGAVELLMRPAVREAQAERLRYLMVDEFQDTNPVQKLLLDALTAGNEQLRLFVVGDAKQSIYRFRGADLDVFLQTQGEIRERGGEHLSLAHNFRTQGPIIEFVNRLFARVMASGEDGVEYQPMEATRAAAQDAATVEILHLPETGDSAGNRMQEAKAVARRIQEMVQQEALVPTADGLRAVQYRDVTMLFAAMTHVSLYEHALQEAGIPYYIVGSRHFFRRQEVWDLVQVLQAVALQGAVVPLIGALRSPLFGVSDEAIYWLGRKGLLADDWRETANWHRISERDREVLTAAQERLRAWREGVVFRGAYELLADVLEQTGYEQAVLLTFGGVQKVGNVRKLLDLSLEQPPKRASVPAFLDMVSRQIEDGADEEDAQVESDQSDVVKIMTVHKSKGLEFPVVILPDMAREASARSDGKFRYAPEYGLVVSFAEQEAWNDLGYAAALRERERRKSLAEERRKLYVAMTRARDYLLLVGTRDEPKQAVTLDSSRWFDWLVAAMAEGRLSQMEASIRAEWPEVRWTSKADAADGVMDGGVEAEAGGMADVVPVHALDPALVRDPAEAVAAWREVALAEREAAASVVSAEGARQTVTEAFPLLRAPVPRTDQGRGVTVSVSALMTYLECPRLYFYRYEWRLPESGGRDAADDEPAAAREETALDPALRGTLVHRVLEWTDEPAQADQAMRRALAEQGIVGPATEAWEPVLRRDLDAYLNSGLFREVQEAAEQKREMMFRYALGRHEVTGVLDKAIRREDGQAVVIDFKTNRLTEARLPDVVRQYAPQLKLYTMVVRELLGWDVERAVLYFTALAQEAAVPTGEAELRAFAGQAEAALEHIAMAEHPEEYARTAEERRCGGCGYRGICKGM</sequence>
<organism evidence="17 18">
    <name type="scientific">Tumebacillus lacus</name>
    <dbReference type="NCBI Taxonomy" id="2995335"/>
    <lineage>
        <taxon>Bacteria</taxon>
        <taxon>Bacillati</taxon>
        <taxon>Bacillota</taxon>
        <taxon>Bacilli</taxon>
        <taxon>Bacillales</taxon>
        <taxon>Alicyclobacillaceae</taxon>
        <taxon>Tumebacillus</taxon>
    </lineage>
</organism>
<evidence type="ECO:0000256" key="13">
    <source>
        <dbReference type="ARBA" id="ARBA00048988"/>
    </source>
</evidence>
<dbReference type="Gene3D" id="1.10.486.10">
    <property type="entry name" value="PCRA, domain 4"/>
    <property type="match status" value="1"/>
</dbReference>
<keyword evidence="10" id="KW-0413">Isomerase</keyword>
<evidence type="ECO:0000256" key="12">
    <source>
        <dbReference type="ARBA" id="ARBA00034808"/>
    </source>
</evidence>
<dbReference type="PANTHER" id="PTHR11070:SF48">
    <property type="entry name" value="ATP-DEPENDENT HELICASE_NUCLEASE SUBUNIT A"/>
    <property type="match status" value="1"/>
</dbReference>
<comment type="caution">
    <text evidence="17">The sequence shown here is derived from an EMBL/GenBank/DDBJ whole genome shotgun (WGS) entry which is preliminary data.</text>
</comment>
<dbReference type="InterPro" id="IPR014016">
    <property type="entry name" value="UvrD-like_ATP-bd"/>
</dbReference>
<feature type="binding site" evidence="14">
    <location>
        <begin position="29"/>
        <end position="36"/>
    </location>
    <ligand>
        <name>ATP</name>
        <dbReference type="ChEBI" id="CHEBI:30616"/>
    </ligand>
</feature>
<evidence type="ECO:0000256" key="11">
    <source>
        <dbReference type="ARBA" id="ARBA00034617"/>
    </source>
</evidence>
<dbReference type="Gene3D" id="3.40.50.300">
    <property type="entry name" value="P-loop containing nucleotide triphosphate hydrolases"/>
    <property type="match status" value="4"/>
</dbReference>
<feature type="domain" description="UvrD-like helicase ATP-binding" evidence="15">
    <location>
        <begin position="8"/>
        <end position="461"/>
    </location>
</feature>
<dbReference type="Pfam" id="PF13361">
    <property type="entry name" value="UvrD_C"/>
    <property type="match status" value="1"/>
</dbReference>
<dbReference type="EC" id="5.6.2.4" evidence="12"/>
<evidence type="ECO:0000256" key="2">
    <source>
        <dbReference type="ARBA" id="ARBA00022741"/>
    </source>
</evidence>
<dbReference type="PROSITE" id="PS51217">
    <property type="entry name" value="UVRD_HELICASE_CTER"/>
    <property type="match status" value="1"/>
</dbReference>
<evidence type="ECO:0000259" key="16">
    <source>
        <dbReference type="PROSITE" id="PS51217"/>
    </source>
</evidence>
<dbReference type="SUPFAM" id="SSF52980">
    <property type="entry name" value="Restriction endonuclease-like"/>
    <property type="match status" value="1"/>
</dbReference>
<dbReference type="InterPro" id="IPR011604">
    <property type="entry name" value="PDDEXK-like_dom_sf"/>
</dbReference>
<keyword evidence="5 14" id="KW-0347">Helicase</keyword>
<evidence type="ECO:0000256" key="6">
    <source>
        <dbReference type="ARBA" id="ARBA00022839"/>
    </source>
</evidence>
<dbReference type="InterPro" id="IPR000212">
    <property type="entry name" value="DNA_helicase_UvrD/REP"/>
</dbReference>
<evidence type="ECO:0000256" key="1">
    <source>
        <dbReference type="ARBA" id="ARBA00022722"/>
    </source>
</evidence>
<gene>
    <name evidence="17" type="ORF">OS242_08785</name>
</gene>
<dbReference type="InterPro" id="IPR038726">
    <property type="entry name" value="PDDEXK_AddAB-type"/>
</dbReference>
<dbReference type="RefSeq" id="WP_267151302.1">
    <property type="nucleotide sequence ID" value="NZ_JAPMLT010000003.1"/>
</dbReference>
<keyword evidence="18" id="KW-1185">Reference proteome</keyword>
<dbReference type="InterPro" id="IPR027417">
    <property type="entry name" value="P-loop_NTPase"/>
</dbReference>
<dbReference type="Gene3D" id="3.90.320.10">
    <property type="match status" value="1"/>
</dbReference>
<dbReference type="EMBL" id="JAPMLT010000003">
    <property type="protein sequence ID" value="MCX7570059.1"/>
    <property type="molecule type" value="Genomic_DNA"/>
</dbReference>
<name>A0ABT3WZH5_9BACL</name>
<keyword evidence="8" id="KW-0238">DNA-binding</keyword>
<dbReference type="Pfam" id="PF12705">
    <property type="entry name" value="PDDEXK_1"/>
    <property type="match status" value="1"/>
</dbReference>
<comment type="catalytic activity">
    <reaction evidence="13">
        <text>ATP + H2O = ADP + phosphate + H(+)</text>
        <dbReference type="Rhea" id="RHEA:13065"/>
        <dbReference type="ChEBI" id="CHEBI:15377"/>
        <dbReference type="ChEBI" id="CHEBI:15378"/>
        <dbReference type="ChEBI" id="CHEBI:30616"/>
        <dbReference type="ChEBI" id="CHEBI:43474"/>
        <dbReference type="ChEBI" id="CHEBI:456216"/>
        <dbReference type="EC" id="5.6.2.4"/>
    </reaction>
</comment>
<evidence type="ECO:0000259" key="15">
    <source>
        <dbReference type="PROSITE" id="PS51198"/>
    </source>
</evidence>
<evidence type="ECO:0000256" key="9">
    <source>
        <dbReference type="ARBA" id="ARBA00023204"/>
    </source>
</evidence>
<dbReference type="InterPro" id="IPR014017">
    <property type="entry name" value="DNA_helicase_UvrD-like_C"/>
</dbReference>
<dbReference type="Proteomes" id="UP001208017">
    <property type="component" value="Unassembled WGS sequence"/>
</dbReference>
<evidence type="ECO:0000313" key="18">
    <source>
        <dbReference type="Proteomes" id="UP001208017"/>
    </source>
</evidence>
<keyword evidence="1" id="KW-0540">Nuclease</keyword>
<dbReference type="InterPro" id="IPR011335">
    <property type="entry name" value="Restrct_endonuc-II-like"/>
</dbReference>
<accession>A0ABT3WZH5</accession>
<dbReference type="PANTHER" id="PTHR11070">
    <property type="entry name" value="UVRD / RECB / PCRA DNA HELICASE FAMILY MEMBER"/>
    <property type="match status" value="1"/>
</dbReference>
<evidence type="ECO:0000256" key="14">
    <source>
        <dbReference type="PROSITE-ProRule" id="PRU00560"/>
    </source>
</evidence>
<keyword evidence="9" id="KW-0234">DNA repair</keyword>
<comment type="catalytic activity">
    <reaction evidence="11">
        <text>Couples ATP hydrolysis with the unwinding of duplex DNA by translocating in the 3'-5' direction.</text>
        <dbReference type="EC" id="5.6.2.4"/>
    </reaction>
</comment>
<feature type="domain" description="UvrD-like helicase C-terminal" evidence="16">
    <location>
        <begin position="473"/>
        <end position="760"/>
    </location>
</feature>